<protein>
    <submittedName>
        <fullName evidence="3">GIY-YIG nuclease family protein</fullName>
    </submittedName>
</protein>
<dbReference type="KEGG" id="acoa:RB602_14160"/>
<dbReference type="EMBL" id="CP136594">
    <property type="protein sequence ID" value="WOE74962.1"/>
    <property type="molecule type" value="Genomic_DNA"/>
</dbReference>
<evidence type="ECO:0000313" key="4">
    <source>
        <dbReference type="Proteomes" id="UP001302429"/>
    </source>
</evidence>
<dbReference type="PANTHER" id="PTHR34477">
    <property type="entry name" value="UPF0213 PROTEIN YHBQ"/>
    <property type="match status" value="1"/>
</dbReference>
<dbReference type="RefSeq" id="WP_317081447.1">
    <property type="nucleotide sequence ID" value="NZ_CP136594.1"/>
</dbReference>
<dbReference type="AlphaFoldDB" id="A0AA97F7Z4"/>
<dbReference type="Gene3D" id="3.40.1440.10">
    <property type="entry name" value="GIY-YIG endonuclease"/>
    <property type="match status" value="1"/>
</dbReference>
<dbReference type="InterPro" id="IPR000305">
    <property type="entry name" value="GIY-YIG_endonuc"/>
</dbReference>
<dbReference type="PANTHER" id="PTHR34477:SF1">
    <property type="entry name" value="UPF0213 PROTEIN YHBQ"/>
    <property type="match status" value="1"/>
</dbReference>
<evidence type="ECO:0000256" key="1">
    <source>
        <dbReference type="ARBA" id="ARBA00007435"/>
    </source>
</evidence>
<dbReference type="CDD" id="cd10449">
    <property type="entry name" value="GIY-YIG_SLX1_like"/>
    <property type="match status" value="1"/>
</dbReference>
<reference evidence="3 4" key="1">
    <citation type="submission" date="2023-10" db="EMBL/GenBank/DDBJ databases">
        <title>Complete genome sequence of a Sphingomonadaceae bacterium.</title>
        <authorList>
            <person name="Yan C."/>
        </authorList>
    </citation>
    <scope>NUCLEOTIDE SEQUENCE [LARGE SCALE GENOMIC DNA]</scope>
    <source>
        <strain evidence="3 4">SCSIO 66989</strain>
    </source>
</reference>
<gene>
    <name evidence="3" type="ORF">RB602_14160</name>
</gene>
<proteinExistence type="inferred from homology"/>
<evidence type="ECO:0000259" key="2">
    <source>
        <dbReference type="PROSITE" id="PS50164"/>
    </source>
</evidence>
<evidence type="ECO:0000313" key="3">
    <source>
        <dbReference type="EMBL" id="WOE74962.1"/>
    </source>
</evidence>
<dbReference type="Proteomes" id="UP001302429">
    <property type="component" value="Chromosome"/>
</dbReference>
<dbReference type="Pfam" id="PF01541">
    <property type="entry name" value="GIY-YIG"/>
    <property type="match status" value="1"/>
</dbReference>
<dbReference type="InterPro" id="IPR035901">
    <property type="entry name" value="GIY-YIG_endonuc_sf"/>
</dbReference>
<feature type="domain" description="GIY-YIG" evidence="2">
    <location>
        <begin position="1"/>
        <end position="76"/>
    </location>
</feature>
<dbReference type="InterPro" id="IPR050190">
    <property type="entry name" value="UPF0213_domain"/>
</dbReference>
<comment type="similarity">
    <text evidence="1">Belongs to the UPF0213 family.</text>
</comment>
<keyword evidence="4" id="KW-1185">Reference proteome</keyword>
<organism evidence="3 4">
    <name type="scientific">Alterisphingorhabdus coralli</name>
    <dbReference type="NCBI Taxonomy" id="3071408"/>
    <lineage>
        <taxon>Bacteria</taxon>
        <taxon>Pseudomonadati</taxon>
        <taxon>Pseudomonadota</taxon>
        <taxon>Alphaproteobacteria</taxon>
        <taxon>Sphingomonadales</taxon>
        <taxon>Sphingomonadaceae</taxon>
        <taxon>Alterisphingorhabdus (ex Yan et al. 2024)</taxon>
    </lineage>
</organism>
<dbReference type="PROSITE" id="PS50164">
    <property type="entry name" value="GIY_YIG"/>
    <property type="match status" value="1"/>
</dbReference>
<sequence>MHYVYILQSINSPDEYYTGITADLKKRLEAHNHGQSPHTAKHRPWRLVSYVAFADEAKAQAFEKYLKSGSGRAFAAKRLR</sequence>
<accession>A0AA97F7Z4</accession>
<name>A0AA97F7Z4_9SPHN</name>
<dbReference type="SUPFAM" id="SSF82771">
    <property type="entry name" value="GIY-YIG endonuclease"/>
    <property type="match status" value="1"/>
</dbReference>